<proteinExistence type="predicted"/>
<dbReference type="AlphaFoldDB" id="A0A1U7NV24"/>
<name>A0A1U7NV24_9DEIO</name>
<comment type="caution">
    <text evidence="2">The sequence shown here is derived from an EMBL/GenBank/DDBJ whole genome shotgun (WGS) entry which is preliminary data.</text>
</comment>
<feature type="domain" description="VOC" evidence="1">
    <location>
        <begin position="4"/>
        <end position="115"/>
    </location>
</feature>
<dbReference type="Proteomes" id="UP000186607">
    <property type="component" value="Unassembled WGS sequence"/>
</dbReference>
<dbReference type="InterPro" id="IPR004360">
    <property type="entry name" value="Glyas_Fos-R_dOase_dom"/>
</dbReference>
<organism evidence="2 3">
    <name type="scientific">Deinococcus marmoris</name>
    <dbReference type="NCBI Taxonomy" id="249408"/>
    <lineage>
        <taxon>Bacteria</taxon>
        <taxon>Thermotogati</taxon>
        <taxon>Deinococcota</taxon>
        <taxon>Deinococci</taxon>
        <taxon>Deinococcales</taxon>
        <taxon>Deinococcaceae</taxon>
        <taxon>Deinococcus</taxon>
    </lineage>
</organism>
<dbReference type="STRING" id="249408.BOO71_0010852"/>
<dbReference type="PROSITE" id="PS51819">
    <property type="entry name" value="VOC"/>
    <property type="match status" value="1"/>
</dbReference>
<dbReference type="EMBL" id="MSTI01000128">
    <property type="protein sequence ID" value="OLV16778.1"/>
    <property type="molecule type" value="Genomic_DNA"/>
</dbReference>
<reference evidence="2 3" key="1">
    <citation type="submission" date="2017-01" db="EMBL/GenBank/DDBJ databases">
        <title>Genome Analysis of Deinococcus marmoris KOPRI26562.</title>
        <authorList>
            <person name="Kim J.H."/>
            <person name="Oh H.-M."/>
        </authorList>
    </citation>
    <scope>NUCLEOTIDE SEQUENCE [LARGE SCALE GENOMIC DNA]</scope>
    <source>
        <strain evidence="2 3">KOPRI26562</strain>
    </source>
</reference>
<gene>
    <name evidence="2" type="ORF">BOO71_0010852</name>
</gene>
<keyword evidence="3" id="KW-1185">Reference proteome</keyword>
<dbReference type="Gene3D" id="3.10.180.10">
    <property type="entry name" value="2,3-Dihydroxybiphenyl 1,2-Dioxygenase, domain 1"/>
    <property type="match status" value="1"/>
</dbReference>
<protein>
    <recommendedName>
        <fullName evidence="1">VOC domain-containing protein</fullName>
    </recommendedName>
</protein>
<dbReference type="InterPro" id="IPR029068">
    <property type="entry name" value="Glyas_Bleomycin-R_OHBP_Dase"/>
</dbReference>
<evidence type="ECO:0000313" key="3">
    <source>
        <dbReference type="Proteomes" id="UP000186607"/>
    </source>
</evidence>
<dbReference type="OrthoDB" id="9796521at2"/>
<dbReference type="SUPFAM" id="SSF54593">
    <property type="entry name" value="Glyoxalase/Bleomycin resistance protein/Dihydroxybiphenyl dioxygenase"/>
    <property type="match status" value="1"/>
</dbReference>
<dbReference type="InterPro" id="IPR052164">
    <property type="entry name" value="Anthracycline_SecMetBiosynth"/>
</dbReference>
<evidence type="ECO:0000259" key="1">
    <source>
        <dbReference type="PROSITE" id="PS51819"/>
    </source>
</evidence>
<dbReference type="Pfam" id="PF00903">
    <property type="entry name" value="Glyoxalase"/>
    <property type="match status" value="1"/>
</dbReference>
<dbReference type="PANTHER" id="PTHR33993">
    <property type="entry name" value="GLYOXALASE-RELATED"/>
    <property type="match status" value="1"/>
</dbReference>
<dbReference type="InterPro" id="IPR037523">
    <property type="entry name" value="VOC_core"/>
</dbReference>
<sequence>MNTILAFVTLHTPDYRAARAYLTDVLGFEATEERPGANAFVSASGAGLALREDRDARPLLGGGVTISFIVPEVEKYHQQLVERGARIVQPPHNMPFGRTFTVLTPDGHQLGFYEA</sequence>
<evidence type="ECO:0000313" key="2">
    <source>
        <dbReference type="EMBL" id="OLV16778.1"/>
    </source>
</evidence>
<accession>A0A1U7NV24</accession>
<dbReference type="RefSeq" id="WP_075834891.1">
    <property type="nucleotide sequence ID" value="NZ_MSTI01000128.1"/>
</dbReference>